<evidence type="ECO:0000313" key="3">
    <source>
        <dbReference type="Proteomes" id="UP000076512"/>
    </source>
</evidence>
<dbReference type="Pfam" id="PF14534">
    <property type="entry name" value="DUF4440"/>
    <property type="match status" value="1"/>
</dbReference>
<organism evidence="2 3">
    <name type="scientific">Nocardia terpenica</name>
    <dbReference type="NCBI Taxonomy" id="455432"/>
    <lineage>
        <taxon>Bacteria</taxon>
        <taxon>Bacillati</taxon>
        <taxon>Actinomycetota</taxon>
        <taxon>Actinomycetes</taxon>
        <taxon>Mycobacteriales</taxon>
        <taxon>Nocardiaceae</taxon>
        <taxon>Nocardia</taxon>
    </lineage>
</organism>
<evidence type="ECO:0000313" key="2">
    <source>
        <dbReference type="EMBL" id="KZM71494.1"/>
    </source>
</evidence>
<accession>A0A164KKT0</accession>
<comment type="caution">
    <text evidence="2">The sequence shown here is derived from an EMBL/GenBank/DDBJ whole genome shotgun (WGS) entry which is preliminary data.</text>
</comment>
<reference evidence="2 3" key="1">
    <citation type="submission" date="2016-04" db="EMBL/GenBank/DDBJ databases">
        <authorList>
            <person name="Evans L.H."/>
            <person name="Alamgir A."/>
            <person name="Owens N."/>
            <person name="Weber N.D."/>
            <person name="Virtaneva K."/>
            <person name="Barbian K."/>
            <person name="Babar A."/>
            <person name="Rosenke K."/>
        </authorList>
    </citation>
    <scope>NUCLEOTIDE SEQUENCE [LARGE SCALE GENOMIC DNA]</scope>
    <source>
        <strain evidence="2 3">IFM 0406</strain>
    </source>
</reference>
<gene>
    <name evidence="2" type="ORF">AWN90_01720</name>
</gene>
<keyword evidence="3" id="KW-1185">Reference proteome</keyword>
<protein>
    <recommendedName>
        <fullName evidence="1">DUF4440 domain-containing protein</fullName>
    </recommendedName>
</protein>
<dbReference type="InterPro" id="IPR032710">
    <property type="entry name" value="NTF2-like_dom_sf"/>
</dbReference>
<sequence length="147" mass="15359">MTTRPILSDISATASAEEVAGRLAAELQRSVAASDADGYDNSFAADVLWGSPFGATVVGYDELNAIHHRLMDEGVAPASEFEVLVAASPAPGVVVTQIRRRALEPGAFSEVALYVLVERDGGWWLAAAQNTPIDPARSMAASGTTSN</sequence>
<dbReference type="OrthoDB" id="4562637at2"/>
<dbReference type="SUPFAM" id="SSF54427">
    <property type="entry name" value="NTF2-like"/>
    <property type="match status" value="1"/>
</dbReference>
<dbReference type="Proteomes" id="UP000076512">
    <property type="component" value="Unassembled WGS sequence"/>
</dbReference>
<dbReference type="RefSeq" id="WP_067577052.1">
    <property type="nucleotide sequence ID" value="NZ_JABMCZ010000003.1"/>
</dbReference>
<name>A0A164KKT0_9NOCA</name>
<dbReference type="EMBL" id="LWGR01000012">
    <property type="protein sequence ID" value="KZM71494.1"/>
    <property type="molecule type" value="Genomic_DNA"/>
</dbReference>
<dbReference type="Gene3D" id="3.10.450.50">
    <property type="match status" value="1"/>
</dbReference>
<proteinExistence type="predicted"/>
<dbReference type="InterPro" id="IPR027843">
    <property type="entry name" value="DUF4440"/>
</dbReference>
<evidence type="ECO:0000259" key="1">
    <source>
        <dbReference type="Pfam" id="PF14534"/>
    </source>
</evidence>
<feature type="domain" description="DUF4440" evidence="1">
    <location>
        <begin position="23"/>
        <end position="125"/>
    </location>
</feature>
<dbReference type="AlphaFoldDB" id="A0A164KKT0"/>